<comment type="caution">
    <text evidence="5">The sequence shown here is derived from an EMBL/GenBank/DDBJ whole genome shotgun (WGS) entry which is preliminary data.</text>
</comment>
<dbReference type="Pfam" id="PF00023">
    <property type="entry name" value="Ank"/>
    <property type="match status" value="1"/>
</dbReference>
<sequence length="318" mass="34881">MASRSQNRVRTPENNASNSSAPYPETQKRRRRSPNELVWTQPRTIPGNLHKNARKVSKSPEMPKESTGRRDSGHQEQQKAMSSLLTPPTQPKDLPGFKMDIDLFDLGGAPEMTDDMVVQNLFNFSDNPALITPPSMDQHSMTFHMDPTFMDHQMPLLSSDGTDSSDGSFNGLGDPRLNLAGLNGFSAIHLAAHFGKFSIIRLLLSTCPKDVDLLNHEAQTPLHIAAAEGHFEVIPELLRAGANTLIQDVNGRTALHLAVSKGHFDVARLLLDSTQGQNIIHIADNAGRSSLHHAVLQENGEIVRLLLERGADPRVPVG</sequence>
<feature type="repeat" description="ANK" evidence="3">
    <location>
        <begin position="183"/>
        <end position="205"/>
    </location>
</feature>
<organism evidence="5 6">
    <name type="scientific">Penicillium frequentans</name>
    <dbReference type="NCBI Taxonomy" id="3151616"/>
    <lineage>
        <taxon>Eukaryota</taxon>
        <taxon>Fungi</taxon>
        <taxon>Dikarya</taxon>
        <taxon>Ascomycota</taxon>
        <taxon>Pezizomycotina</taxon>
        <taxon>Eurotiomycetes</taxon>
        <taxon>Eurotiomycetidae</taxon>
        <taxon>Eurotiales</taxon>
        <taxon>Aspergillaceae</taxon>
        <taxon>Penicillium</taxon>
    </lineage>
</organism>
<dbReference type="SMART" id="SM00248">
    <property type="entry name" value="ANK"/>
    <property type="match status" value="4"/>
</dbReference>
<dbReference type="EMBL" id="JAQIZZ010000008">
    <property type="protein sequence ID" value="KAJ5523890.1"/>
    <property type="molecule type" value="Genomic_DNA"/>
</dbReference>
<name>A0AAD6CJS5_9EURO</name>
<keyword evidence="6" id="KW-1185">Reference proteome</keyword>
<dbReference type="PRINTS" id="PR01415">
    <property type="entry name" value="ANKYRIN"/>
</dbReference>
<dbReference type="AlphaFoldDB" id="A0AAD6CJS5"/>
<feature type="repeat" description="ANK" evidence="3">
    <location>
        <begin position="286"/>
        <end position="312"/>
    </location>
</feature>
<protein>
    <recommendedName>
        <fullName evidence="7">Ankyrin repeat protein</fullName>
    </recommendedName>
</protein>
<dbReference type="InterPro" id="IPR002110">
    <property type="entry name" value="Ankyrin_rpt"/>
</dbReference>
<dbReference type="Proteomes" id="UP001220324">
    <property type="component" value="Unassembled WGS sequence"/>
</dbReference>
<evidence type="ECO:0000313" key="6">
    <source>
        <dbReference type="Proteomes" id="UP001220324"/>
    </source>
</evidence>
<accession>A0AAD6CJS5</accession>
<evidence type="ECO:0000256" key="2">
    <source>
        <dbReference type="ARBA" id="ARBA00023043"/>
    </source>
</evidence>
<evidence type="ECO:0000256" key="1">
    <source>
        <dbReference type="ARBA" id="ARBA00022737"/>
    </source>
</evidence>
<dbReference type="PANTHER" id="PTHR24198:SF165">
    <property type="entry name" value="ANKYRIN REPEAT-CONTAINING PROTEIN-RELATED"/>
    <property type="match status" value="1"/>
</dbReference>
<keyword evidence="1" id="KW-0677">Repeat</keyword>
<dbReference type="Gene3D" id="1.25.40.20">
    <property type="entry name" value="Ankyrin repeat-containing domain"/>
    <property type="match status" value="1"/>
</dbReference>
<dbReference type="SUPFAM" id="SSF48403">
    <property type="entry name" value="Ankyrin repeat"/>
    <property type="match status" value="1"/>
</dbReference>
<feature type="compositionally biased region" description="Basic and acidic residues" evidence="4">
    <location>
        <begin position="61"/>
        <end position="77"/>
    </location>
</feature>
<dbReference type="InterPro" id="IPR036770">
    <property type="entry name" value="Ankyrin_rpt-contain_sf"/>
</dbReference>
<reference evidence="5 6" key="1">
    <citation type="journal article" date="2023" name="IMA Fungus">
        <title>Comparative genomic study of the Penicillium genus elucidates a diverse pangenome and 15 lateral gene transfer events.</title>
        <authorList>
            <person name="Petersen C."/>
            <person name="Sorensen T."/>
            <person name="Nielsen M.R."/>
            <person name="Sondergaard T.E."/>
            <person name="Sorensen J.L."/>
            <person name="Fitzpatrick D.A."/>
            <person name="Frisvad J.C."/>
            <person name="Nielsen K.L."/>
        </authorList>
    </citation>
    <scope>NUCLEOTIDE SEQUENCE [LARGE SCALE GENOMIC DNA]</scope>
    <source>
        <strain evidence="5 6">IBT 35679</strain>
    </source>
</reference>
<dbReference type="PROSITE" id="PS50088">
    <property type="entry name" value="ANK_REPEAT"/>
    <property type="match status" value="4"/>
</dbReference>
<evidence type="ECO:0000313" key="5">
    <source>
        <dbReference type="EMBL" id="KAJ5523890.1"/>
    </source>
</evidence>
<feature type="repeat" description="ANK" evidence="3">
    <location>
        <begin position="250"/>
        <end position="272"/>
    </location>
</feature>
<dbReference type="PROSITE" id="PS50297">
    <property type="entry name" value="ANK_REP_REGION"/>
    <property type="match status" value="4"/>
</dbReference>
<evidence type="ECO:0000256" key="4">
    <source>
        <dbReference type="SAM" id="MobiDB-lite"/>
    </source>
</evidence>
<dbReference type="PANTHER" id="PTHR24198">
    <property type="entry name" value="ANKYRIN REPEAT AND PROTEIN KINASE DOMAIN-CONTAINING PROTEIN"/>
    <property type="match status" value="1"/>
</dbReference>
<feature type="region of interest" description="Disordered" evidence="4">
    <location>
        <begin position="1"/>
        <end position="93"/>
    </location>
</feature>
<evidence type="ECO:0000256" key="3">
    <source>
        <dbReference type="PROSITE-ProRule" id="PRU00023"/>
    </source>
</evidence>
<keyword evidence="2 3" id="KW-0040">ANK repeat</keyword>
<proteinExistence type="predicted"/>
<feature type="compositionally biased region" description="Polar residues" evidence="4">
    <location>
        <begin position="78"/>
        <end position="87"/>
    </location>
</feature>
<gene>
    <name evidence="5" type="ORF">N7494_010540</name>
</gene>
<feature type="repeat" description="ANK" evidence="3">
    <location>
        <begin position="217"/>
        <end position="249"/>
    </location>
</feature>
<dbReference type="Pfam" id="PF12796">
    <property type="entry name" value="Ank_2"/>
    <property type="match status" value="1"/>
</dbReference>
<feature type="compositionally biased region" description="Polar residues" evidence="4">
    <location>
        <begin position="1"/>
        <end position="21"/>
    </location>
</feature>
<evidence type="ECO:0008006" key="7">
    <source>
        <dbReference type="Google" id="ProtNLM"/>
    </source>
</evidence>